<proteinExistence type="predicted"/>
<feature type="compositionally biased region" description="Polar residues" evidence="1">
    <location>
        <begin position="47"/>
        <end position="59"/>
    </location>
</feature>
<organism evidence="2 3">
    <name type="scientific">Pelobates cultripes</name>
    <name type="common">Western spadefoot toad</name>
    <dbReference type="NCBI Taxonomy" id="61616"/>
    <lineage>
        <taxon>Eukaryota</taxon>
        <taxon>Metazoa</taxon>
        <taxon>Chordata</taxon>
        <taxon>Craniata</taxon>
        <taxon>Vertebrata</taxon>
        <taxon>Euteleostomi</taxon>
        <taxon>Amphibia</taxon>
        <taxon>Batrachia</taxon>
        <taxon>Anura</taxon>
        <taxon>Pelobatoidea</taxon>
        <taxon>Pelobatidae</taxon>
        <taxon>Pelobates</taxon>
    </lineage>
</organism>
<accession>A0AAD1S1U7</accession>
<dbReference type="EMBL" id="OW240915">
    <property type="protein sequence ID" value="CAH2285975.1"/>
    <property type="molecule type" value="Genomic_DNA"/>
</dbReference>
<feature type="region of interest" description="Disordered" evidence="1">
    <location>
        <begin position="1"/>
        <end position="83"/>
    </location>
</feature>
<name>A0AAD1S1U7_PELCU</name>
<evidence type="ECO:0000313" key="3">
    <source>
        <dbReference type="Proteomes" id="UP001295444"/>
    </source>
</evidence>
<evidence type="ECO:0000256" key="1">
    <source>
        <dbReference type="SAM" id="MobiDB-lite"/>
    </source>
</evidence>
<sequence>MLDLISMVPVPAYSKEGGGAAPRHKQHNTNSPDPADKPSDRLRRTAHNAQHCASSQNGPTAPPRQHLLAAPQQDGTKQLDGIGRGALYTKGGLLNLQGVDTEHQRLSTPPSATLSM</sequence>
<feature type="compositionally biased region" description="Basic and acidic residues" evidence="1">
    <location>
        <begin position="34"/>
        <end position="43"/>
    </location>
</feature>
<keyword evidence="3" id="KW-1185">Reference proteome</keyword>
<protein>
    <submittedName>
        <fullName evidence="2">Uncharacterized protein</fullName>
    </submittedName>
</protein>
<dbReference type="Proteomes" id="UP001295444">
    <property type="component" value="Chromosome 04"/>
</dbReference>
<gene>
    <name evidence="2" type="ORF">PECUL_23A056052</name>
</gene>
<reference evidence="2" key="1">
    <citation type="submission" date="2022-03" db="EMBL/GenBank/DDBJ databases">
        <authorList>
            <person name="Alioto T."/>
            <person name="Alioto T."/>
            <person name="Gomez Garrido J."/>
        </authorList>
    </citation>
    <scope>NUCLEOTIDE SEQUENCE</scope>
</reference>
<evidence type="ECO:0000313" key="2">
    <source>
        <dbReference type="EMBL" id="CAH2285975.1"/>
    </source>
</evidence>
<dbReference type="AlphaFoldDB" id="A0AAD1S1U7"/>